<evidence type="ECO:0000313" key="3">
    <source>
        <dbReference type="EMBL" id="KAA0062445.1"/>
    </source>
</evidence>
<evidence type="ECO:0000313" key="4">
    <source>
        <dbReference type="Proteomes" id="UP000321393"/>
    </source>
</evidence>
<feature type="compositionally biased region" description="Low complexity" evidence="1">
    <location>
        <begin position="182"/>
        <end position="194"/>
    </location>
</feature>
<feature type="domain" description="Reverse transcriptase Ty1/copia-type" evidence="2">
    <location>
        <begin position="3"/>
        <end position="53"/>
    </location>
</feature>
<reference evidence="3 4" key="1">
    <citation type="submission" date="2019-08" db="EMBL/GenBank/DDBJ databases">
        <title>Draft genome sequences of two oriental melons (Cucumis melo L. var makuwa).</title>
        <authorList>
            <person name="Kwon S.-Y."/>
        </authorList>
    </citation>
    <scope>NUCLEOTIDE SEQUENCE [LARGE SCALE GENOMIC DNA]</scope>
    <source>
        <strain evidence="4">cv. SW 3</strain>
        <tissue evidence="3">Leaf</tissue>
    </source>
</reference>
<name>A0A5A7V992_CUCMM</name>
<organism evidence="3 4">
    <name type="scientific">Cucumis melo var. makuwa</name>
    <name type="common">Oriental melon</name>
    <dbReference type="NCBI Taxonomy" id="1194695"/>
    <lineage>
        <taxon>Eukaryota</taxon>
        <taxon>Viridiplantae</taxon>
        <taxon>Streptophyta</taxon>
        <taxon>Embryophyta</taxon>
        <taxon>Tracheophyta</taxon>
        <taxon>Spermatophyta</taxon>
        <taxon>Magnoliopsida</taxon>
        <taxon>eudicotyledons</taxon>
        <taxon>Gunneridae</taxon>
        <taxon>Pentapetalae</taxon>
        <taxon>rosids</taxon>
        <taxon>fabids</taxon>
        <taxon>Cucurbitales</taxon>
        <taxon>Cucurbitaceae</taxon>
        <taxon>Benincaseae</taxon>
        <taxon>Cucumis</taxon>
    </lineage>
</organism>
<dbReference type="InterPro" id="IPR013103">
    <property type="entry name" value="RVT_2"/>
</dbReference>
<evidence type="ECO:0000256" key="1">
    <source>
        <dbReference type="SAM" id="MobiDB-lite"/>
    </source>
</evidence>
<evidence type="ECO:0000259" key="2">
    <source>
        <dbReference type="Pfam" id="PF07727"/>
    </source>
</evidence>
<dbReference type="Pfam" id="PF07727">
    <property type="entry name" value="RVT_2"/>
    <property type="match status" value="1"/>
</dbReference>
<protein>
    <submittedName>
        <fullName evidence="3">Mitochondrial protein</fullName>
    </submittedName>
</protein>
<proteinExistence type="predicted"/>
<gene>
    <name evidence="3" type="ORF">E6C27_scaffold130G00230</name>
</gene>
<dbReference type="EMBL" id="SSTE01004567">
    <property type="protein sequence ID" value="KAA0062445.1"/>
    <property type="molecule type" value="Genomic_DNA"/>
</dbReference>
<sequence length="194" mass="21624">MISVCSLLAVATAKKWPLLQMDVKNAFLNGTLFEEVYMKPLPDMIPPPQKVCDDPQAIFVLFYVREHFEMKDLEPLSYFLGLVVSSHSDDSIEIASDPPKKRTSFNNSWTKFTNPDLLEACCVKIQVPGLNQNSSASLPFLNKPCSHSGCNSQESFNPSSVQGLHCTFQTTSHKGSKDFNEESLASLSSEELER</sequence>
<dbReference type="AlphaFoldDB" id="A0A5A7V992"/>
<accession>A0A5A7V992</accession>
<feature type="region of interest" description="Disordered" evidence="1">
    <location>
        <begin position="171"/>
        <end position="194"/>
    </location>
</feature>
<comment type="caution">
    <text evidence="3">The sequence shown here is derived from an EMBL/GenBank/DDBJ whole genome shotgun (WGS) entry which is preliminary data.</text>
</comment>
<dbReference type="Proteomes" id="UP000321393">
    <property type="component" value="Unassembled WGS sequence"/>
</dbReference>